<evidence type="ECO:0000313" key="3">
    <source>
        <dbReference type="Proteomes" id="UP001219525"/>
    </source>
</evidence>
<reference evidence="2" key="1">
    <citation type="submission" date="2023-03" db="EMBL/GenBank/DDBJ databases">
        <title>Massive genome expansion in bonnet fungi (Mycena s.s.) driven by repeated elements and novel gene families across ecological guilds.</title>
        <authorList>
            <consortium name="Lawrence Berkeley National Laboratory"/>
            <person name="Harder C.B."/>
            <person name="Miyauchi S."/>
            <person name="Viragh M."/>
            <person name="Kuo A."/>
            <person name="Thoen E."/>
            <person name="Andreopoulos B."/>
            <person name="Lu D."/>
            <person name="Skrede I."/>
            <person name="Drula E."/>
            <person name="Henrissat B."/>
            <person name="Morin E."/>
            <person name="Kohler A."/>
            <person name="Barry K."/>
            <person name="LaButti K."/>
            <person name="Morin E."/>
            <person name="Salamov A."/>
            <person name="Lipzen A."/>
            <person name="Mereny Z."/>
            <person name="Hegedus B."/>
            <person name="Baldrian P."/>
            <person name="Stursova M."/>
            <person name="Weitz H."/>
            <person name="Taylor A."/>
            <person name="Grigoriev I.V."/>
            <person name="Nagy L.G."/>
            <person name="Martin F."/>
            <person name="Kauserud H."/>
        </authorList>
    </citation>
    <scope>NUCLEOTIDE SEQUENCE</scope>
    <source>
        <strain evidence="2">9144</strain>
    </source>
</reference>
<dbReference type="EMBL" id="JARJCW010000171">
    <property type="protein sequence ID" value="KAJ7189615.1"/>
    <property type="molecule type" value="Genomic_DNA"/>
</dbReference>
<keyword evidence="3" id="KW-1185">Reference proteome</keyword>
<evidence type="ECO:0000313" key="2">
    <source>
        <dbReference type="EMBL" id="KAJ7189615.1"/>
    </source>
</evidence>
<dbReference type="AlphaFoldDB" id="A0AAD6Y367"/>
<feature type="region of interest" description="Disordered" evidence="1">
    <location>
        <begin position="423"/>
        <end position="457"/>
    </location>
</feature>
<evidence type="ECO:0000256" key="1">
    <source>
        <dbReference type="SAM" id="MobiDB-lite"/>
    </source>
</evidence>
<dbReference type="Proteomes" id="UP001219525">
    <property type="component" value="Unassembled WGS sequence"/>
</dbReference>
<name>A0AAD6Y367_9AGAR</name>
<organism evidence="2 3">
    <name type="scientific">Mycena pura</name>
    <dbReference type="NCBI Taxonomy" id="153505"/>
    <lineage>
        <taxon>Eukaryota</taxon>
        <taxon>Fungi</taxon>
        <taxon>Dikarya</taxon>
        <taxon>Basidiomycota</taxon>
        <taxon>Agaricomycotina</taxon>
        <taxon>Agaricomycetes</taxon>
        <taxon>Agaricomycetidae</taxon>
        <taxon>Agaricales</taxon>
        <taxon>Marasmiineae</taxon>
        <taxon>Mycenaceae</taxon>
        <taxon>Mycena</taxon>
    </lineage>
</organism>
<gene>
    <name evidence="2" type="ORF">GGX14DRAFT_608771</name>
</gene>
<comment type="caution">
    <text evidence="2">The sequence shown here is derived from an EMBL/GenBank/DDBJ whole genome shotgun (WGS) entry which is preliminary data.</text>
</comment>
<accession>A0AAD6Y367</accession>
<sequence>MSSQTVSSSSLIVTGVSSATASGATLLPLSTTIPSNAGVSAQAPPDPTIQVYHIQCPEYFYVSSAGYCKRDIGKTVGTVVAVGVVSAWLGKHVFKSWFSPAQWYHVGAGFDNHNLKDESVTSNVEFLAGLLKRVRRTREVKKEAKNEIFDTVGATACPALQKSLLGFLLDVSCFGRSFKLRKVITRHRQYSPKPGSATPRGSATLEITWGLAINGYSAAVPSADKSPKSWQISGEFQPVFQNSGAQNTQILVLSKLSTFFWGQTELVEGYTDLRTRRFLVFSLCVLLFSYIKYCKLIEIQFTACGHQKVGLPPLLRVWQEDQTSTKGQKKPSIASPQLLSPALPVFKVLACVNFVASGVFSVPDYRKICLVLGHYLMVPLKKIVLWTRYQSNPEYNLDRSDRCASRFNTVRDTHFIFSSPRRCAGRPANRKKTVSKGKTVTGSHTASKPSSRRSAKQSAVQDDFFLVKRVAKAGPGLQPTCSGHILHTTRTRAGAGGDPLLPFSVRCMPRLRPRGGCSGSASTSAVNTAGVLAAGFWVWAEDWRPRDARVAVGAGAVATLRRRRRRHPAPYGRQRHQGRHDGLTRRAVGSSPVLLRAAPIPDGMVLPTGSVVTLVQRQQVYPDPHALDAFRFAWLRTGADAARVPEQLLHRSWAQEAVPGALLQVPLLYLIEDVGTLCDAHVHAVNAVPGTFVGRIRSAGHADGHEVHKNYLKTSFLLPFCVLALVTWGSLPKNAKNGPKMEKSRSQEWPALSNTIATSHTLSLRNPNHDSHACDLRDIMPDGSGLYYPACPVIESARSLCCNCPITVIHANSMSGKRGRMEGNAPAGELAAAKGCNELRLRRDYEREAQLQRGLRRGCRSRRWCGRGSRGSLLKCTVELSGGLPCEDLWVWGDSNRATCTEAVNPVRVSRRRGDDGGVGLRARRVGRSNLDDCERSGCLLLQLAGLAGSTYIKTPYTPNISLSAALNHAQIRQYPKRAKATIITQERVSSTNSHLLNSAHAEIWSTAANSENSASSAANIGNMSEYDHRRW</sequence>
<protein>
    <submittedName>
        <fullName evidence="2">Uncharacterized protein</fullName>
    </submittedName>
</protein>
<proteinExistence type="predicted"/>